<reference evidence="6 7" key="1">
    <citation type="submission" date="2022-05" db="EMBL/GenBank/DDBJ databases">
        <authorList>
            <consortium name="Genoscope - CEA"/>
            <person name="William W."/>
        </authorList>
    </citation>
    <scope>NUCLEOTIDE SEQUENCE [LARGE SCALE GENOMIC DNA]</scope>
</reference>
<dbReference type="GO" id="GO:0005524">
    <property type="term" value="F:ATP binding"/>
    <property type="evidence" value="ECO:0007669"/>
    <property type="project" value="UniProtKB-KW"/>
</dbReference>
<dbReference type="PANTHER" id="PTHR10656">
    <property type="entry name" value="CELL FATE DETERMINING PROTEIN MAB21-RELATED"/>
    <property type="match status" value="1"/>
</dbReference>
<sequence length="1107" mass="125600">MAELEALVRVLFHGFPVYRRYVESARKNFELNHKYHSTDELRFVFTGSFREGYPDTLFSDTDAMVILNPSTEIWSSETQSKVIQPVSEAPAHVKLIIPPGYSERFEAENPTISTFLGLVEAEQDCCFVSAEIARKLNERDFLHEFMAGQKPSANWTAPLAGAEGKISVSYTFRSPSKVNVKATSHHGFVESDRVPAIECTGWPTNAYEWKIRQPRNWPSADVVENIASSGFMIVPKPSDLSGDIRKEWRLSFSNPEAELFKWFTEEQSKVYYLLRSLYARHFKEKLGGVLTSYHFKTVMFWTLEEEDPSLWPKESTLNLLLRVLKKLLRFIQDGFCPHFFIRNHNLCYKTSKVALEDAATEISLFFQDPLIAFGKVVNEEFLGLIPRLGLLTVEVEGKLENKTTGHASFMNLEGHRDVELECLWETLEDTAISIKAFPDGVALLEVYVDALAQGHQFAFIMGKSESELSKIKVTSVQEDFFEMDMAQMNQSLLLWLELGKIAVDLTSKGTNDKLFSFLCKVHIFLREQNGPLDEEGKETMDLIQGVCCTTGAFLATVNFDAKNISYQQLHELVCDFLPINGNSAQSPCNIILALFVLSVYKSYRESIRQKYELRHKYHSTDELRYVLTGSFREGYPDIVFSDGDVMVMLNPSTEIWSLETQIRVMQPVSEAPAHVKLIIPPGYRKHFEKEYPTVSNFLGLVEAEQDCCFVSAETARKLNERDFLPEFMADQKPSAEWTAPLAGAEDKISVSYTFRSPSKDILEGSAESDRVPAIECTGWPTNAYEWKIRQPRNWPMMFWTLEEEDPSLWSEESTLNLLLRVLEKLLRFIQDGFCPHFFIRNHNLCYKTSEVALEEAATEIALFFQDPLVAFRKIVNKTFLGLMPRLEFLTVKVKGRLEKEIMGLPSFMSLEGHGDVELKCLWETLEDTAISIKVSPDGGALLEVYVGALAQGHQFALPGITESELSKINVTLVQEDFIEMDIAQMNQSLLLWLELGKISVDLISKGTNDKLFSFFCKVHTFLKEQNGPFDEEGKETMDLIQGVCCIAGTFLATVNFDAKNISYQQLHELVCDSLPINGNSAQSPCKMILALFVLSGATCKMAKNFLD</sequence>
<accession>A0AAU9X1M3</accession>
<keyword evidence="7" id="KW-1185">Reference proteome</keyword>
<keyword evidence="3" id="KW-0067">ATP-binding</keyword>
<dbReference type="InterPro" id="IPR046906">
    <property type="entry name" value="Mab-21_HhH/H2TH-like"/>
</dbReference>
<dbReference type="GO" id="GO:0016779">
    <property type="term" value="F:nucleotidyltransferase activity"/>
    <property type="evidence" value="ECO:0007669"/>
    <property type="project" value="UniProtKB-ARBA"/>
</dbReference>
<evidence type="ECO:0000256" key="1">
    <source>
        <dbReference type="ARBA" id="ARBA00001946"/>
    </source>
</evidence>
<evidence type="ECO:0000259" key="4">
    <source>
        <dbReference type="Pfam" id="PF03281"/>
    </source>
</evidence>
<name>A0AAU9X1M3_9CNID</name>
<dbReference type="Gene3D" id="1.10.1410.40">
    <property type="match status" value="2"/>
</dbReference>
<dbReference type="AlphaFoldDB" id="A0AAU9X1M3"/>
<evidence type="ECO:0000313" key="7">
    <source>
        <dbReference type="Proteomes" id="UP001159428"/>
    </source>
</evidence>
<organism evidence="6 7">
    <name type="scientific">Pocillopora meandrina</name>
    <dbReference type="NCBI Taxonomy" id="46732"/>
    <lineage>
        <taxon>Eukaryota</taxon>
        <taxon>Metazoa</taxon>
        <taxon>Cnidaria</taxon>
        <taxon>Anthozoa</taxon>
        <taxon>Hexacorallia</taxon>
        <taxon>Scleractinia</taxon>
        <taxon>Astrocoeniina</taxon>
        <taxon>Pocilloporidae</taxon>
        <taxon>Pocillopora</taxon>
    </lineage>
</organism>
<protein>
    <submittedName>
        <fullName evidence="6">Uncharacterized protein</fullName>
    </submittedName>
</protein>
<dbReference type="InterPro" id="IPR024810">
    <property type="entry name" value="MAB21L/cGLR"/>
</dbReference>
<feature type="domain" description="Mab-21-like HhH/H2TH-like" evidence="5">
    <location>
        <begin position="269"/>
        <end position="362"/>
    </location>
</feature>
<dbReference type="Proteomes" id="UP001159428">
    <property type="component" value="Unassembled WGS sequence"/>
</dbReference>
<feature type="domain" description="Mab-21-like HhH/H2TH-like" evidence="5">
    <location>
        <begin position="796"/>
        <end position="860"/>
    </location>
</feature>
<dbReference type="SMART" id="SM01265">
    <property type="entry name" value="Mab-21"/>
    <property type="match status" value="1"/>
</dbReference>
<dbReference type="PANTHER" id="PTHR10656:SF69">
    <property type="entry name" value="MAB-21-LIKE HHH_H2TH-LIKE DOMAIN-CONTAINING PROTEIN"/>
    <property type="match status" value="1"/>
</dbReference>
<feature type="domain" description="Mab-21-like nucleotidyltransferase" evidence="4">
    <location>
        <begin position="167"/>
        <end position="261"/>
    </location>
</feature>
<evidence type="ECO:0000259" key="5">
    <source>
        <dbReference type="Pfam" id="PF20266"/>
    </source>
</evidence>
<proteinExistence type="inferred from homology"/>
<gene>
    <name evidence="6" type="ORF">PMEA_00015566</name>
</gene>
<evidence type="ECO:0000256" key="2">
    <source>
        <dbReference type="ARBA" id="ARBA00008307"/>
    </source>
</evidence>
<keyword evidence="3" id="KW-0547">Nucleotide-binding</keyword>
<dbReference type="InterPro" id="IPR046903">
    <property type="entry name" value="Mab-21-like_nuc_Trfase"/>
</dbReference>
<comment type="similarity">
    <text evidence="2">Belongs to the mab-21 family.</text>
</comment>
<evidence type="ECO:0000256" key="3">
    <source>
        <dbReference type="ARBA" id="ARBA00022840"/>
    </source>
</evidence>
<dbReference type="Pfam" id="PF03281">
    <property type="entry name" value="Mab-21"/>
    <property type="match status" value="1"/>
</dbReference>
<comment type="caution">
    <text evidence="6">The sequence shown here is derived from an EMBL/GenBank/DDBJ whole genome shotgun (WGS) entry which is preliminary data.</text>
</comment>
<dbReference type="EMBL" id="CALNXJ010000028">
    <property type="protein sequence ID" value="CAH3133834.1"/>
    <property type="molecule type" value="Genomic_DNA"/>
</dbReference>
<comment type="cofactor">
    <cofactor evidence="1">
        <name>Mg(2+)</name>
        <dbReference type="ChEBI" id="CHEBI:18420"/>
    </cofactor>
</comment>
<evidence type="ECO:0000313" key="6">
    <source>
        <dbReference type="EMBL" id="CAH3133834.1"/>
    </source>
</evidence>
<dbReference type="Pfam" id="PF20266">
    <property type="entry name" value="Mab-21_C"/>
    <property type="match status" value="2"/>
</dbReference>